<protein>
    <submittedName>
        <fullName evidence="2">Uncharacterized protein</fullName>
    </submittedName>
</protein>
<evidence type="ECO:0000313" key="3">
    <source>
        <dbReference type="Proteomes" id="UP000190648"/>
    </source>
</evidence>
<dbReference type="AlphaFoldDB" id="A0A1V4KEL6"/>
<sequence length="110" mass="11967">MGELMTFLWYKGKIFMYGVAKVIQRPPGKFLLLKIQAYQTCNGETIQIMMCMMIQGTDPLDVGAQRRREPPAASSVCPGEPPPREPAAAAGRVTSLDHGLSRQSSNAGQA</sequence>
<dbReference type="EMBL" id="LSYS01003385">
    <property type="protein sequence ID" value="OPJ82854.1"/>
    <property type="molecule type" value="Genomic_DNA"/>
</dbReference>
<evidence type="ECO:0000256" key="1">
    <source>
        <dbReference type="SAM" id="MobiDB-lite"/>
    </source>
</evidence>
<name>A0A1V4KEL6_PATFA</name>
<comment type="caution">
    <text evidence="2">The sequence shown here is derived from an EMBL/GenBank/DDBJ whole genome shotgun (WGS) entry which is preliminary data.</text>
</comment>
<dbReference type="Proteomes" id="UP000190648">
    <property type="component" value="Unassembled WGS sequence"/>
</dbReference>
<accession>A0A1V4KEL6</accession>
<proteinExistence type="predicted"/>
<organism evidence="2 3">
    <name type="scientific">Patagioenas fasciata monilis</name>
    <dbReference type="NCBI Taxonomy" id="372326"/>
    <lineage>
        <taxon>Eukaryota</taxon>
        <taxon>Metazoa</taxon>
        <taxon>Chordata</taxon>
        <taxon>Craniata</taxon>
        <taxon>Vertebrata</taxon>
        <taxon>Euteleostomi</taxon>
        <taxon>Archelosauria</taxon>
        <taxon>Archosauria</taxon>
        <taxon>Dinosauria</taxon>
        <taxon>Saurischia</taxon>
        <taxon>Theropoda</taxon>
        <taxon>Coelurosauria</taxon>
        <taxon>Aves</taxon>
        <taxon>Neognathae</taxon>
        <taxon>Neoaves</taxon>
        <taxon>Columbimorphae</taxon>
        <taxon>Columbiformes</taxon>
        <taxon>Columbidae</taxon>
        <taxon>Patagioenas</taxon>
    </lineage>
</organism>
<evidence type="ECO:0000313" key="2">
    <source>
        <dbReference type="EMBL" id="OPJ82854.1"/>
    </source>
</evidence>
<keyword evidence="3" id="KW-1185">Reference proteome</keyword>
<feature type="compositionally biased region" description="Polar residues" evidence="1">
    <location>
        <begin position="101"/>
        <end position="110"/>
    </location>
</feature>
<gene>
    <name evidence="2" type="ORF">AV530_010334</name>
</gene>
<reference evidence="2 3" key="1">
    <citation type="submission" date="2016-02" db="EMBL/GenBank/DDBJ databases">
        <title>Band-tailed pigeon sequencing and assembly.</title>
        <authorList>
            <person name="Soares A.E."/>
            <person name="Novak B.J."/>
            <person name="Rice E.S."/>
            <person name="O'Connell B."/>
            <person name="Chang D."/>
            <person name="Weber S."/>
            <person name="Shapiro B."/>
        </authorList>
    </citation>
    <scope>NUCLEOTIDE SEQUENCE [LARGE SCALE GENOMIC DNA]</scope>
    <source>
        <strain evidence="2">BTP2013</strain>
        <tissue evidence="2">Blood</tissue>
    </source>
</reference>
<feature type="region of interest" description="Disordered" evidence="1">
    <location>
        <begin position="62"/>
        <end position="110"/>
    </location>
</feature>